<dbReference type="AlphaFoldDB" id="A0A3N4KA99"/>
<dbReference type="SUPFAM" id="SSF56801">
    <property type="entry name" value="Acetyl-CoA synthetase-like"/>
    <property type="match status" value="1"/>
</dbReference>
<keyword evidence="2" id="KW-0597">Phosphoprotein</keyword>
<name>A0A3N4KA99_9PEZI</name>
<protein>
    <submittedName>
        <fullName evidence="5">Putative NRPS-like enzyme</fullName>
    </submittedName>
</protein>
<evidence type="ECO:0000313" key="6">
    <source>
        <dbReference type="Proteomes" id="UP000277580"/>
    </source>
</evidence>
<dbReference type="InterPro" id="IPR000873">
    <property type="entry name" value="AMP-dep_synth/lig_dom"/>
</dbReference>
<dbReference type="Pfam" id="PF07993">
    <property type="entry name" value="NAD_binding_4"/>
    <property type="match status" value="1"/>
</dbReference>
<dbReference type="SUPFAM" id="SSF51735">
    <property type="entry name" value="NAD(P)-binding Rossmann-fold domains"/>
    <property type="match status" value="1"/>
</dbReference>
<dbReference type="InterPro" id="IPR020845">
    <property type="entry name" value="AMP-binding_CS"/>
</dbReference>
<keyword evidence="6" id="KW-1185">Reference proteome</keyword>
<dbReference type="STRING" id="1392247.A0A3N4KA99"/>
<accession>A0A3N4KA99</accession>
<feature type="domain" description="Thioester reductase (TE)" evidence="4">
    <location>
        <begin position="686"/>
        <end position="927"/>
    </location>
</feature>
<dbReference type="Proteomes" id="UP000277580">
    <property type="component" value="Unassembled WGS sequence"/>
</dbReference>
<evidence type="ECO:0000259" key="4">
    <source>
        <dbReference type="Pfam" id="PF07993"/>
    </source>
</evidence>
<keyword evidence="1" id="KW-0596">Phosphopantetheine</keyword>
<dbReference type="InParanoid" id="A0A3N4KA99"/>
<dbReference type="InterPro" id="IPR042099">
    <property type="entry name" value="ANL_N_sf"/>
</dbReference>
<feature type="domain" description="AMP-dependent synthetase/ligase" evidence="3">
    <location>
        <begin position="46"/>
        <end position="367"/>
    </location>
</feature>
<sequence>MSSAALTLPAAHAHDKPIYASTTTTTAPEESKDSDVLYTINDLLVHRARTAPDVPLVAYPASESGLTDYVQYTARMLDGFAEGAARAYLRLGLVPGDPFDAGERTVVALLAPSNIDYIATLFALQRLGFSVLLLSNRLSAHAIAALLTSTNCTTIITTPPFAPLLTAVQAAKPALRTFTIIPKHTYAAKQPQPRLTVHRSTPTEAAKVAFIVHSSGSTGLPKPIFQTHAACLFNYSSSFPLRGFITLPLYHNHGISSFMRAVFSRNVIAFFNPNLPLTGANLATAMEHTRPQIFYGVPYALKVLAETPRGVAVLRACRLVLFGGSSCPDELGDRLVAAGVNLVGHYGATETGQLMTSFRPAGDDAWNYVRVPKALEPYLLMDRVAGSDAYEVVVRDGWKAKVCSNADEPPNSFRTRDLFVKHATIEGAWKYLGRIDDRVTLVNGEKVLPIPIEGRVREHPLVRECVVFGIGKSVPGILLIPSEHAVGMSDDEIRDSVWPAVEDANTRAESFSQISKEMVGVVARGVDYPSTDKGTVIRAAFYKQFEPEISAIYAAFENTAEGTLVLDIPGLEAFLLSLFKETGVELESTTSDFFLAGVDSLRAISVWNKLKKTLSFNGNSGKLSQIVVFEQPNVQCLARYLYALRTGSEIEVVDDIEVMQRLVEKYSVFDPHVPGNAVVDGETVILTGTTGSLGAHVLAQILPLENVKRVYCLVRAPSPAEALARVHASLAQRSLQPPPAQLSKVTALPSDFSRADLGLDAATLTQLRNTLTAVVHSAWAVNFNMGVASFETHHIAGAHNFLQLCLSVRTPRPARFFFCSSISAAAGTPLPARIGETQVPELAHAQGMGYARSKLVTERIVGAAAGGAGVHARVLRIGQIVGDSRVGVWSGTEAIPLMIRSAVTLGVLPDLDETPSWMPVDTVAQAILELSGLSCPLPQDTPTTVYHVLNPRVFSWTHDLLPALRAAGLDFDVVPQREWVQRLRDGDQDPVRNPTVKLTRFFEDKYDNDLPGRKGLEFETEVTRRWSPAVAGAVDVVGGGLVGRFVERWMEGGCSSDGGGSGEDDSGVDVNDGGRIYLTAAYPPPATRPHYVSSTLLHQLVIKARPLSEMGVNLIPHHLNIINYPNAHTAPGYSWVRALFLGHPVMAINIITVREEGYQGQ</sequence>
<dbReference type="Pfam" id="PF00501">
    <property type="entry name" value="AMP-binding"/>
    <property type="match status" value="1"/>
</dbReference>
<gene>
    <name evidence="5" type="ORF">P167DRAFT_568603</name>
</gene>
<dbReference type="PROSITE" id="PS00455">
    <property type="entry name" value="AMP_BINDING"/>
    <property type="match status" value="1"/>
</dbReference>
<dbReference type="InterPro" id="IPR036736">
    <property type="entry name" value="ACP-like_sf"/>
</dbReference>
<dbReference type="InterPro" id="IPR051414">
    <property type="entry name" value="Adenylate-forming_Reductase"/>
</dbReference>
<dbReference type="Gene3D" id="1.10.1200.10">
    <property type="entry name" value="ACP-like"/>
    <property type="match status" value="1"/>
</dbReference>
<evidence type="ECO:0000256" key="2">
    <source>
        <dbReference type="ARBA" id="ARBA00022553"/>
    </source>
</evidence>
<dbReference type="Gene3D" id="3.40.50.12780">
    <property type="entry name" value="N-terminal domain of ligase-like"/>
    <property type="match status" value="1"/>
</dbReference>
<reference evidence="5 6" key="1">
    <citation type="journal article" date="2018" name="Nat. Ecol. Evol.">
        <title>Pezizomycetes genomes reveal the molecular basis of ectomycorrhizal truffle lifestyle.</title>
        <authorList>
            <person name="Murat C."/>
            <person name="Payen T."/>
            <person name="Noel B."/>
            <person name="Kuo A."/>
            <person name="Morin E."/>
            <person name="Chen J."/>
            <person name="Kohler A."/>
            <person name="Krizsan K."/>
            <person name="Balestrini R."/>
            <person name="Da Silva C."/>
            <person name="Montanini B."/>
            <person name="Hainaut M."/>
            <person name="Levati E."/>
            <person name="Barry K.W."/>
            <person name="Belfiori B."/>
            <person name="Cichocki N."/>
            <person name="Clum A."/>
            <person name="Dockter R.B."/>
            <person name="Fauchery L."/>
            <person name="Guy J."/>
            <person name="Iotti M."/>
            <person name="Le Tacon F."/>
            <person name="Lindquist E.A."/>
            <person name="Lipzen A."/>
            <person name="Malagnac F."/>
            <person name="Mello A."/>
            <person name="Molinier V."/>
            <person name="Miyauchi S."/>
            <person name="Poulain J."/>
            <person name="Riccioni C."/>
            <person name="Rubini A."/>
            <person name="Sitrit Y."/>
            <person name="Splivallo R."/>
            <person name="Traeger S."/>
            <person name="Wang M."/>
            <person name="Zifcakova L."/>
            <person name="Wipf D."/>
            <person name="Zambonelli A."/>
            <person name="Paolocci F."/>
            <person name="Nowrousian M."/>
            <person name="Ottonello S."/>
            <person name="Baldrian P."/>
            <person name="Spatafora J.W."/>
            <person name="Henrissat B."/>
            <person name="Nagy L.G."/>
            <person name="Aury J.M."/>
            <person name="Wincker P."/>
            <person name="Grigoriev I.V."/>
            <person name="Bonfante P."/>
            <person name="Martin F.M."/>
        </authorList>
    </citation>
    <scope>NUCLEOTIDE SEQUENCE [LARGE SCALE GENOMIC DNA]</scope>
    <source>
        <strain evidence="5 6">CCBAS932</strain>
    </source>
</reference>
<evidence type="ECO:0000256" key="1">
    <source>
        <dbReference type="ARBA" id="ARBA00022450"/>
    </source>
</evidence>
<evidence type="ECO:0000313" key="5">
    <source>
        <dbReference type="EMBL" id="RPB07427.1"/>
    </source>
</evidence>
<dbReference type="PANTHER" id="PTHR43439">
    <property type="entry name" value="PHENYLACETATE-COENZYME A LIGASE"/>
    <property type="match status" value="1"/>
</dbReference>
<dbReference type="Gene3D" id="3.40.50.720">
    <property type="entry name" value="NAD(P)-binding Rossmann-like Domain"/>
    <property type="match status" value="1"/>
</dbReference>
<dbReference type="OrthoDB" id="429813at2759"/>
<dbReference type="InterPro" id="IPR013120">
    <property type="entry name" value="FAR_NAD-bd"/>
</dbReference>
<dbReference type="PANTHER" id="PTHR43439:SF2">
    <property type="entry name" value="ENZYME, PUTATIVE (JCVI)-RELATED"/>
    <property type="match status" value="1"/>
</dbReference>
<evidence type="ECO:0000259" key="3">
    <source>
        <dbReference type="Pfam" id="PF00501"/>
    </source>
</evidence>
<organism evidence="5 6">
    <name type="scientific">Morchella conica CCBAS932</name>
    <dbReference type="NCBI Taxonomy" id="1392247"/>
    <lineage>
        <taxon>Eukaryota</taxon>
        <taxon>Fungi</taxon>
        <taxon>Dikarya</taxon>
        <taxon>Ascomycota</taxon>
        <taxon>Pezizomycotina</taxon>
        <taxon>Pezizomycetes</taxon>
        <taxon>Pezizales</taxon>
        <taxon>Morchellaceae</taxon>
        <taxon>Morchella</taxon>
    </lineage>
</organism>
<dbReference type="Pfam" id="PF23562">
    <property type="entry name" value="AMP-binding_C_3"/>
    <property type="match status" value="1"/>
</dbReference>
<dbReference type="InterPro" id="IPR036291">
    <property type="entry name" value="NAD(P)-bd_dom_sf"/>
</dbReference>
<dbReference type="EMBL" id="ML119183">
    <property type="protein sequence ID" value="RPB07427.1"/>
    <property type="molecule type" value="Genomic_DNA"/>
</dbReference>
<proteinExistence type="predicted"/>